<name>A0ABZ1IBP7_9PSEU</name>
<evidence type="ECO:0000313" key="2">
    <source>
        <dbReference type="EMBL" id="WSE31058.1"/>
    </source>
</evidence>
<feature type="domain" description="DUF5753" evidence="1">
    <location>
        <begin position="96"/>
        <end position="270"/>
    </location>
</feature>
<dbReference type="Pfam" id="PF19054">
    <property type="entry name" value="DUF5753"/>
    <property type="match status" value="1"/>
</dbReference>
<dbReference type="InterPro" id="IPR001387">
    <property type="entry name" value="Cro/C1-type_HTH"/>
</dbReference>
<protein>
    <submittedName>
        <fullName evidence="2">Helix-turn-helix transcriptional regulator</fullName>
    </submittedName>
</protein>
<dbReference type="RefSeq" id="WP_326833870.1">
    <property type="nucleotide sequence ID" value="NZ_CP142149.1"/>
</dbReference>
<accession>A0ABZ1IBP7</accession>
<reference evidence="2 3" key="1">
    <citation type="journal article" date="2015" name="Int. J. Syst. Evol. Microbiol.">
        <title>Amycolatopsis rhabdoformis sp. nov., an actinomycete isolated from a tropical forest soil.</title>
        <authorList>
            <person name="Souza W.R."/>
            <person name="Silva R.E."/>
            <person name="Goodfellow M."/>
            <person name="Busarakam K."/>
            <person name="Figueiro F.S."/>
            <person name="Ferreira D."/>
            <person name="Rodrigues-Filho E."/>
            <person name="Moraes L.A.B."/>
            <person name="Zucchi T.D."/>
        </authorList>
    </citation>
    <scope>NUCLEOTIDE SEQUENCE [LARGE SCALE GENOMIC DNA]</scope>
    <source>
        <strain evidence="2 3">NCIMB 14900</strain>
    </source>
</reference>
<dbReference type="InterPro" id="IPR043917">
    <property type="entry name" value="DUF5753"/>
</dbReference>
<dbReference type="SUPFAM" id="SSF47413">
    <property type="entry name" value="lambda repressor-like DNA-binding domains"/>
    <property type="match status" value="1"/>
</dbReference>
<dbReference type="EMBL" id="CP142149">
    <property type="protein sequence ID" value="WSE31058.1"/>
    <property type="molecule type" value="Genomic_DNA"/>
</dbReference>
<sequence length="275" mass="30151">MASNMPTPRSREFGSILRNAAQAKGMSTRQLGTLIRRNGSHVSRYFQGLLIPSEAETGAICVHLGIDGEALEALLQIRLEAADPNWVTGVNRQLAVLSEYEAAASLIFTAQAQRIPGLLQVRSYAETLIRATGAAEADVQAGADFRMSRRAKVFASKVEATFIIGEYALRYPECGGSAWGEQLRDMAEVARLPQITIRILPITALYTPLRDGGFVLIEGAEPGTGVVYLEQFASSSTLTADQYIRGYKEAAEWLRRDAMSPDDSVRLIEEVENRR</sequence>
<evidence type="ECO:0000313" key="3">
    <source>
        <dbReference type="Proteomes" id="UP001330812"/>
    </source>
</evidence>
<dbReference type="Proteomes" id="UP001330812">
    <property type="component" value="Chromosome"/>
</dbReference>
<proteinExistence type="predicted"/>
<dbReference type="Pfam" id="PF13560">
    <property type="entry name" value="HTH_31"/>
    <property type="match status" value="1"/>
</dbReference>
<gene>
    <name evidence="2" type="ORF">VSH64_02805</name>
</gene>
<dbReference type="CDD" id="cd00093">
    <property type="entry name" value="HTH_XRE"/>
    <property type="match status" value="1"/>
</dbReference>
<organism evidence="2 3">
    <name type="scientific">Amycolatopsis rhabdoformis</name>
    <dbReference type="NCBI Taxonomy" id="1448059"/>
    <lineage>
        <taxon>Bacteria</taxon>
        <taxon>Bacillati</taxon>
        <taxon>Actinomycetota</taxon>
        <taxon>Actinomycetes</taxon>
        <taxon>Pseudonocardiales</taxon>
        <taxon>Pseudonocardiaceae</taxon>
        <taxon>Amycolatopsis</taxon>
    </lineage>
</organism>
<evidence type="ECO:0000259" key="1">
    <source>
        <dbReference type="Pfam" id="PF19054"/>
    </source>
</evidence>
<dbReference type="InterPro" id="IPR010982">
    <property type="entry name" value="Lambda_DNA-bd_dom_sf"/>
</dbReference>
<keyword evidence="3" id="KW-1185">Reference proteome</keyword>